<comment type="caution">
    <text evidence="1">The sequence shown here is derived from an EMBL/GenBank/DDBJ whole genome shotgun (WGS) entry which is preliminary data.</text>
</comment>
<protein>
    <submittedName>
        <fullName evidence="1">DUF2256 domain-containing protein</fullName>
    </submittedName>
</protein>
<dbReference type="EMBL" id="JBHRST010000018">
    <property type="protein sequence ID" value="MFC3098341.1"/>
    <property type="molecule type" value="Genomic_DNA"/>
</dbReference>
<name>A0ABV7E9W3_9SPHN</name>
<dbReference type="Proteomes" id="UP001595456">
    <property type="component" value="Unassembled WGS sequence"/>
</dbReference>
<dbReference type="PANTHER" id="PTHR37463">
    <property type="entry name" value="GSL3115 PROTEIN"/>
    <property type="match status" value="1"/>
</dbReference>
<dbReference type="InterPro" id="IPR017136">
    <property type="entry name" value="UCP037205"/>
</dbReference>
<proteinExistence type="predicted"/>
<evidence type="ECO:0000313" key="1">
    <source>
        <dbReference type="EMBL" id="MFC3098341.1"/>
    </source>
</evidence>
<reference evidence="2" key="1">
    <citation type="journal article" date="2019" name="Int. J. Syst. Evol. Microbiol.">
        <title>The Global Catalogue of Microorganisms (GCM) 10K type strain sequencing project: providing services to taxonomists for standard genome sequencing and annotation.</title>
        <authorList>
            <consortium name="The Broad Institute Genomics Platform"/>
            <consortium name="The Broad Institute Genome Sequencing Center for Infectious Disease"/>
            <person name="Wu L."/>
            <person name="Ma J."/>
        </authorList>
    </citation>
    <scope>NUCLEOTIDE SEQUENCE [LARGE SCALE GENOMIC DNA]</scope>
    <source>
        <strain evidence="2">KCTC 52607</strain>
    </source>
</reference>
<keyword evidence="2" id="KW-1185">Reference proteome</keyword>
<gene>
    <name evidence="1" type="ORF">ACFODU_11115</name>
</gene>
<dbReference type="Pfam" id="PF10013">
    <property type="entry name" value="DUF2256"/>
    <property type="match status" value="1"/>
</dbReference>
<sequence>MPAKAEAKRYTKSNLPEKTCAACGRPFAWRKKWARDWDEVKTCSERCKGDLRRKGRGERA</sequence>
<dbReference type="RefSeq" id="WP_336926916.1">
    <property type="nucleotide sequence ID" value="NZ_JBANRO010000010.1"/>
</dbReference>
<evidence type="ECO:0000313" key="2">
    <source>
        <dbReference type="Proteomes" id="UP001595456"/>
    </source>
</evidence>
<accession>A0ABV7E9W3</accession>
<organism evidence="1 2">
    <name type="scientific">Alteraurantiacibacter palmitatis</name>
    <dbReference type="NCBI Taxonomy" id="2054628"/>
    <lineage>
        <taxon>Bacteria</taxon>
        <taxon>Pseudomonadati</taxon>
        <taxon>Pseudomonadota</taxon>
        <taxon>Alphaproteobacteria</taxon>
        <taxon>Sphingomonadales</taxon>
        <taxon>Erythrobacteraceae</taxon>
        <taxon>Alteraurantiacibacter</taxon>
    </lineage>
</organism>
<dbReference type="PANTHER" id="PTHR37463:SF1">
    <property type="entry name" value="DUF2256 DOMAIN-CONTAINING PROTEIN"/>
    <property type="match status" value="1"/>
</dbReference>